<dbReference type="AlphaFoldDB" id="A0A521C4R1"/>
<name>A0A521C4R1_SACCC</name>
<evidence type="ECO:0000256" key="1">
    <source>
        <dbReference type="SAM" id="Phobius"/>
    </source>
</evidence>
<reference evidence="2 3" key="1">
    <citation type="submission" date="2017-05" db="EMBL/GenBank/DDBJ databases">
        <authorList>
            <person name="Varghese N."/>
            <person name="Submissions S."/>
        </authorList>
    </citation>
    <scope>NUCLEOTIDE SEQUENCE [LARGE SCALE GENOMIC DNA]</scope>
    <source>
        <strain evidence="2 3">DSM 27040</strain>
    </source>
</reference>
<keyword evidence="1" id="KW-0812">Transmembrane</keyword>
<dbReference type="RefSeq" id="WP_142532686.1">
    <property type="nucleotide sequence ID" value="NZ_FXTB01000002.1"/>
</dbReference>
<feature type="transmembrane region" description="Helical" evidence="1">
    <location>
        <begin position="20"/>
        <end position="40"/>
    </location>
</feature>
<feature type="transmembrane region" description="Helical" evidence="1">
    <location>
        <begin position="52"/>
        <end position="73"/>
    </location>
</feature>
<dbReference type="EMBL" id="FXTB01000002">
    <property type="protein sequence ID" value="SMO54432.1"/>
    <property type="molecule type" value="Genomic_DNA"/>
</dbReference>
<feature type="transmembrane region" description="Helical" evidence="1">
    <location>
        <begin position="121"/>
        <end position="137"/>
    </location>
</feature>
<evidence type="ECO:0000313" key="3">
    <source>
        <dbReference type="Proteomes" id="UP000319040"/>
    </source>
</evidence>
<feature type="transmembrane region" description="Helical" evidence="1">
    <location>
        <begin position="93"/>
        <end position="115"/>
    </location>
</feature>
<organism evidence="2 3">
    <name type="scientific">Saccharicrinis carchari</name>
    <dbReference type="NCBI Taxonomy" id="1168039"/>
    <lineage>
        <taxon>Bacteria</taxon>
        <taxon>Pseudomonadati</taxon>
        <taxon>Bacteroidota</taxon>
        <taxon>Bacteroidia</taxon>
        <taxon>Marinilabiliales</taxon>
        <taxon>Marinilabiliaceae</taxon>
        <taxon>Saccharicrinis</taxon>
    </lineage>
</organism>
<evidence type="ECO:0000313" key="2">
    <source>
        <dbReference type="EMBL" id="SMO54432.1"/>
    </source>
</evidence>
<keyword evidence="1" id="KW-0472">Membrane</keyword>
<keyword evidence="1" id="KW-1133">Transmembrane helix</keyword>
<dbReference type="Proteomes" id="UP000319040">
    <property type="component" value="Unassembled WGS sequence"/>
</dbReference>
<proteinExistence type="predicted"/>
<sequence>MKQSQLSQKANDFFKSLTIIYFAMLMGPIIFLFLVLFLKLSGGQIITDKFSSSYGVMVFLISFISVNGGRYLYKRLVLQAQSKMNIGEKLNAYQTSVIINLAFIEGAVLFSIVVFFLTSQVYFLLFTLVLIMIFLTIKPTRQRAIKDLKINSEQMAKASF</sequence>
<accession>A0A521C4R1</accession>
<dbReference type="OrthoDB" id="1151358at2"/>
<gene>
    <name evidence="2" type="ORF">SAMN06265379_102401</name>
</gene>
<keyword evidence="3" id="KW-1185">Reference proteome</keyword>
<protein>
    <submittedName>
        <fullName evidence="2">Uncharacterized protein</fullName>
    </submittedName>
</protein>